<evidence type="ECO:0000313" key="3">
    <source>
        <dbReference type="Proteomes" id="UP000239614"/>
    </source>
</evidence>
<reference evidence="2 3" key="1">
    <citation type="submission" date="2018-03" db="EMBL/GenBank/DDBJ databases">
        <title>Genome sequence of Clostridium thermopalmarium DSM 5974.</title>
        <authorList>
            <person name="Poehlein A."/>
            <person name="Daniel R."/>
        </authorList>
    </citation>
    <scope>NUCLEOTIDE SEQUENCE [LARGE SCALE GENOMIC DNA]</scope>
    <source>
        <strain evidence="2 3">DSM 5974</strain>
    </source>
</reference>
<name>A0A2T0ALM2_9CLOT</name>
<proteinExistence type="predicted"/>
<dbReference type="OrthoDB" id="1934060at2"/>
<dbReference type="AlphaFoldDB" id="A0A2T0ALM2"/>
<evidence type="ECO:0000256" key="1">
    <source>
        <dbReference type="SAM" id="Phobius"/>
    </source>
</evidence>
<evidence type="ECO:0008006" key="4">
    <source>
        <dbReference type="Google" id="ProtNLM"/>
    </source>
</evidence>
<keyword evidence="1" id="KW-0472">Membrane</keyword>
<dbReference type="Proteomes" id="UP000239614">
    <property type="component" value="Unassembled WGS sequence"/>
</dbReference>
<gene>
    <name evidence="2" type="ORF">CPAL_25370</name>
</gene>
<protein>
    <recommendedName>
        <fullName evidence="4">DUF3784 domain-containing protein</fullName>
    </recommendedName>
</protein>
<organism evidence="2 3">
    <name type="scientific">Clostridium thermopalmarium DSM 5974</name>
    <dbReference type="NCBI Taxonomy" id="1121340"/>
    <lineage>
        <taxon>Bacteria</taxon>
        <taxon>Bacillati</taxon>
        <taxon>Bacillota</taxon>
        <taxon>Clostridia</taxon>
        <taxon>Eubacteriales</taxon>
        <taxon>Clostridiaceae</taxon>
        <taxon>Clostridium</taxon>
    </lineage>
</organism>
<keyword evidence="1" id="KW-1133">Transmembrane helix</keyword>
<sequence length="117" mass="14015">MYVTSISLSYIFLGMFLLASALFLYFKSLVIKTLKKSPSREEIIENMRNVKECRHRNSNIANLYGFWGILSLIIFIYFKFFYSFGLIRMNYVIIYLIIEIISIVFYEIKVRNLHKEK</sequence>
<accession>A0A2T0ALM2</accession>
<keyword evidence="1" id="KW-0812">Transmembrane</keyword>
<feature type="transmembrane region" description="Helical" evidence="1">
    <location>
        <begin position="61"/>
        <end position="82"/>
    </location>
</feature>
<dbReference type="EMBL" id="PVXN01000065">
    <property type="protein sequence ID" value="PRR69451.1"/>
    <property type="molecule type" value="Genomic_DNA"/>
</dbReference>
<keyword evidence="3" id="KW-1185">Reference proteome</keyword>
<evidence type="ECO:0000313" key="2">
    <source>
        <dbReference type="EMBL" id="PRR69451.1"/>
    </source>
</evidence>
<comment type="caution">
    <text evidence="2">The sequence shown here is derived from an EMBL/GenBank/DDBJ whole genome shotgun (WGS) entry which is preliminary data.</text>
</comment>
<dbReference type="RefSeq" id="WP_106024763.1">
    <property type="nucleotide sequence ID" value="NZ_PVXN01000065.1"/>
</dbReference>
<feature type="transmembrane region" description="Helical" evidence="1">
    <location>
        <begin position="88"/>
        <end position="108"/>
    </location>
</feature>
<feature type="transmembrane region" description="Helical" evidence="1">
    <location>
        <begin position="6"/>
        <end position="26"/>
    </location>
</feature>